<name>A0ABP0YEN3_9ROSI</name>
<gene>
    <name evidence="1" type="ORF">CITCOLO1_LOCUS10840</name>
</gene>
<dbReference type="EMBL" id="OZ021737">
    <property type="protein sequence ID" value="CAK9318864.1"/>
    <property type="molecule type" value="Genomic_DNA"/>
</dbReference>
<protein>
    <submittedName>
        <fullName evidence="1">Uncharacterized protein</fullName>
    </submittedName>
</protein>
<keyword evidence="2" id="KW-1185">Reference proteome</keyword>
<accession>A0ABP0YEN3</accession>
<dbReference type="Proteomes" id="UP001642487">
    <property type="component" value="Chromosome 3"/>
</dbReference>
<evidence type="ECO:0000313" key="1">
    <source>
        <dbReference type="EMBL" id="CAK9318864.1"/>
    </source>
</evidence>
<evidence type="ECO:0000313" key="2">
    <source>
        <dbReference type="Proteomes" id="UP001642487"/>
    </source>
</evidence>
<proteinExistence type="predicted"/>
<organism evidence="1 2">
    <name type="scientific">Citrullus colocynthis</name>
    <name type="common">colocynth</name>
    <dbReference type="NCBI Taxonomy" id="252529"/>
    <lineage>
        <taxon>Eukaryota</taxon>
        <taxon>Viridiplantae</taxon>
        <taxon>Streptophyta</taxon>
        <taxon>Embryophyta</taxon>
        <taxon>Tracheophyta</taxon>
        <taxon>Spermatophyta</taxon>
        <taxon>Magnoliopsida</taxon>
        <taxon>eudicotyledons</taxon>
        <taxon>Gunneridae</taxon>
        <taxon>Pentapetalae</taxon>
        <taxon>rosids</taxon>
        <taxon>fabids</taxon>
        <taxon>Cucurbitales</taxon>
        <taxon>Cucurbitaceae</taxon>
        <taxon>Benincaseae</taxon>
        <taxon>Citrullus</taxon>
    </lineage>
</organism>
<reference evidence="1 2" key="1">
    <citation type="submission" date="2024-03" db="EMBL/GenBank/DDBJ databases">
        <authorList>
            <person name="Gkanogiannis A."/>
            <person name="Becerra Lopez-Lavalle L."/>
        </authorList>
    </citation>
    <scope>NUCLEOTIDE SEQUENCE [LARGE SCALE GENOMIC DNA]</scope>
</reference>
<sequence length="75" mass="8490">MKKSEILLRFRSSIREQPSSWQVQALMIWKMAEELNRILGFLYSIMHRFAGEMAVLSTSGAMKIAALLLVLFGSG</sequence>